<evidence type="ECO:0000313" key="2">
    <source>
        <dbReference type="Proteomes" id="UP000287651"/>
    </source>
</evidence>
<dbReference type="EMBL" id="AMZH03014133">
    <property type="protein sequence ID" value="RRT48150.1"/>
    <property type="molecule type" value="Genomic_DNA"/>
</dbReference>
<organism evidence="1 2">
    <name type="scientific">Ensete ventricosum</name>
    <name type="common">Abyssinian banana</name>
    <name type="synonym">Musa ensete</name>
    <dbReference type="NCBI Taxonomy" id="4639"/>
    <lineage>
        <taxon>Eukaryota</taxon>
        <taxon>Viridiplantae</taxon>
        <taxon>Streptophyta</taxon>
        <taxon>Embryophyta</taxon>
        <taxon>Tracheophyta</taxon>
        <taxon>Spermatophyta</taxon>
        <taxon>Magnoliopsida</taxon>
        <taxon>Liliopsida</taxon>
        <taxon>Zingiberales</taxon>
        <taxon>Musaceae</taxon>
        <taxon>Ensete</taxon>
    </lineage>
</organism>
<protein>
    <submittedName>
        <fullName evidence="1">Uncharacterized protein</fullName>
    </submittedName>
</protein>
<dbReference type="Proteomes" id="UP000287651">
    <property type="component" value="Unassembled WGS sequence"/>
</dbReference>
<dbReference type="AlphaFoldDB" id="A0A426Y8W9"/>
<evidence type="ECO:0000313" key="1">
    <source>
        <dbReference type="EMBL" id="RRT48150.1"/>
    </source>
</evidence>
<gene>
    <name evidence="1" type="ORF">B296_00024925</name>
</gene>
<proteinExistence type="predicted"/>
<reference evidence="1 2" key="1">
    <citation type="journal article" date="2014" name="Agronomy (Basel)">
        <title>A Draft Genome Sequence for Ensete ventricosum, the Drought-Tolerant Tree Against Hunger.</title>
        <authorList>
            <person name="Harrison J."/>
            <person name="Moore K.A."/>
            <person name="Paszkiewicz K."/>
            <person name="Jones T."/>
            <person name="Grant M."/>
            <person name="Ambacheew D."/>
            <person name="Muzemil S."/>
            <person name="Studholme D.J."/>
        </authorList>
    </citation>
    <scope>NUCLEOTIDE SEQUENCE [LARGE SCALE GENOMIC DNA]</scope>
</reference>
<accession>A0A426Y8W9</accession>
<name>A0A426Y8W9_ENSVE</name>
<comment type="caution">
    <text evidence="1">The sequence shown here is derived from an EMBL/GenBank/DDBJ whole genome shotgun (WGS) entry which is preliminary data.</text>
</comment>
<sequence length="141" mass="15845">MCRGFYSKGYEASVPEVLTTPVAYHAIILRRSLCGPCDEARGVLLATGEHQSCPPYPCRFDRTTVDPPMLVLGRLQSRRVGHVVGPAVRGRRYVAAKTFSRLLIWVPKMRSCNEPSTCSEGRLVFDPDERELIRPSRGLER</sequence>